<dbReference type="PANTHER" id="PTHR43072">
    <property type="entry name" value="N-ACETYLTRANSFERASE"/>
    <property type="match status" value="1"/>
</dbReference>
<dbReference type="PROSITE" id="PS51186">
    <property type="entry name" value="GNAT"/>
    <property type="match status" value="1"/>
</dbReference>
<accession>A0A545T2V8</accession>
<dbReference type="PANTHER" id="PTHR43072:SF23">
    <property type="entry name" value="UPF0039 PROTEIN C11D3.02C"/>
    <property type="match status" value="1"/>
</dbReference>
<dbReference type="Gene3D" id="3.40.630.30">
    <property type="match status" value="1"/>
</dbReference>
<name>A0A545T2V8_9GAMM</name>
<sequence length="161" mass="18712">MKIRSCLTTDAHQLVEIYNHFILNSTATFEEAIIDVDEMINRIASISSNYPFLVCESDEQIMGYAYAVRWKERSAYRYSLETTVYVRPNHQREGVGRLLYLELLEQLRLRGFHCGLAGITLPNRPSVEFHESLGFEKVGQLKQVGFKFGEWIDVGYWQIIL</sequence>
<evidence type="ECO:0000256" key="1">
    <source>
        <dbReference type="ARBA" id="ARBA00022679"/>
    </source>
</evidence>
<keyword evidence="2" id="KW-0012">Acyltransferase</keyword>
<dbReference type="EMBL" id="VIKR01000006">
    <property type="protein sequence ID" value="TQV71538.1"/>
    <property type="molecule type" value="Genomic_DNA"/>
</dbReference>
<feature type="domain" description="N-acetyltransferase" evidence="3">
    <location>
        <begin position="1"/>
        <end position="155"/>
    </location>
</feature>
<protein>
    <submittedName>
        <fullName evidence="4">N-acetyltransferase</fullName>
    </submittedName>
</protein>
<comment type="caution">
    <text evidence="4">The sequence shown here is derived from an EMBL/GenBank/DDBJ whole genome shotgun (WGS) entry which is preliminary data.</text>
</comment>
<dbReference type="RefSeq" id="WP_142943937.1">
    <property type="nucleotide sequence ID" value="NZ_VIKR01000006.1"/>
</dbReference>
<dbReference type="InterPro" id="IPR000182">
    <property type="entry name" value="GNAT_dom"/>
</dbReference>
<dbReference type="CDD" id="cd04301">
    <property type="entry name" value="NAT_SF"/>
    <property type="match status" value="1"/>
</dbReference>
<gene>
    <name evidence="4" type="ORF">FLL45_20525</name>
</gene>
<dbReference type="InterPro" id="IPR016181">
    <property type="entry name" value="Acyl_CoA_acyltransferase"/>
</dbReference>
<dbReference type="AlphaFoldDB" id="A0A545T2V8"/>
<organism evidence="4 5">
    <name type="scientific">Aliikangiella marina</name>
    <dbReference type="NCBI Taxonomy" id="1712262"/>
    <lineage>
        <taxon>Bacteria</taxon>
        <taxon>Pseudomonadati</taxon>
        <taxon>Pseudomonadota</taxon>
        <taxon>Gammaproteobacteria</taxon>
        <taxon>Oceanospirillales</taxon>
        <taxon>Pleioneaceae</taxon>
        <taxon>Aliikangiella</taxon>
    </lineage>
</organism>
<reference evidence="4 5" key="1">
    <citation type="submission" date="2019-06" db="EMBL/GenBank/DDBJ databases">
        <title>Draft genome of Aliikangiella marina GYP-15.</title>
        <authorList>
            <person name="Wang G."/>
        </authorList>
    </citation>
    <scope>NUCLEOTIDE SEQUENCE [LARGE SCALE GENOMIC DNA]</scope>
    <source>
        <strain evidence="4 5">GYP-15</strain>
    </source>
</reference>
<dbReference type="SUPFAM" id="SSF55729">
    <property type="entry name" value="Acyl-CoA N-acyltransferases (Nat)"/>
    <property type="match status" value="1"/>
</dbReference>
<dbReference type="Pfam" id="PF13420">
    <property type="entry name" value="Acetyltransf_4"/>
    <property type="match status" value="1"/>
</dbReference>
<evidence type="ECO:0000313" key="5">
    <source>
        <dbReference type="Proteomes" id="UP000317839"/>
    </source>
</evidence>
<keyword evidence="1 4" id="KW-0808">Transferase</keyword>
<dbReference type="OrthoDB" id="5459937at2"/>
<evidence type="ECO:0000313" key="4">
    <source>
        <dbReference type="EMBL" id="TQV71538.1"/>
    </source>
</evidence>
<evidence type="ECO:0000259" key="3">
    <source>
        <dbReference type="PROSITE" id="PS51186"/>
    </source>
</evidence>
<proteinExistence type="predicted"/>
<keyword evidence="5" id="KW-1185">Reference proteome</keyword>
<dbReference type="GO" id="GO:0016747">
    <property type="term" value="F:acyltransferase activity, transferring groups other than amino-acyl groups"/>
    <property type="evidence" value="ECO:0007669"/>
    <property type="project" value="InterPro"/>
</dbReference>
<dbReference type="Proteomes" id="UP000317839">
    <property type="component" value="Unassembled WGS sequence"/>
</dbReference>
<evidence type="ECO:0000256" key="2">
    <source>
        <dbReference type="ARBA" id="ARBA00023315"/>
    </source>
</evidence>